<evidence type="ECO:0000313" key="2">
    <source>
        <dbReference type="EMBL" id="MEZ2740224.1"/>
    </source>
</evidence>
<dbReference type="EMBL" id="JBGJLR010000014">
    <property type="protein sequence ID" value="MEZ2740224.1"/>
    <property type="molecule type" value="Genomic_DNA"/>
</dbReference>
<gene>
    <name evidence="2" type="ORF">ACBP88_12350</name>
</gene>
<comment type="caution">
    <text evidence="2">The sequence shown here is derived from an EMBL/GenBank/DDBJ whole genome shotgun (WGS) entry which is preliminary data.</text>
</comment>
<dbReference type="PANTHER" id="PTHR11236:SF50">
    <property type="entry name" value="AMINODEOXYCHORISMATE SYNTHASE COMPONENT 1"/>
    <property type="match status" value="1"/>
</dbReference>
<dbReference type="InterPro" id="IPR005801">
    <property type="entry name" value="ADC_synthase"/>
</dbReference>
<keyword evidence="3" id="KW-1185">Reference proteome</keyword>
<organism evidence="2 3">
    <name type="scientific">Comamonas jiangduensis</name>
    <dbReference type="NCBI Taxonomy" id="1194168"/>
    <lineage>
        <taxon>Bacteria</taxon>
        <taxon>Pseudomonadati</taxon>
        <taxon>Pseudomonadota</taxon>
        <taxon>Betaproteobacteria</taxon>
        <taxon>Burkholderiales</taxon>
        <taxon>Comamonadaceae</taxon>
        <taxon>Comamonas</taxon>
    </lineage>
</organism>
<reference evidence="2 3" key="1">
    <citation type="submission" date="2024-08" db="EMBL/GenBank/DDBJ databases">
        <authorList>
            <person name="Feng Z."/>
            <person name="Ronholm J."/>
        </authorList>
    </citation>
    <scope>NUCLEOTIDE SEQUENCE [LARGE SCALE GENOMIC DNA]</scope>
    <source>
        <strain evidence="2 3">4-AB0-8</strain>
    </source>
</reference>
<dbReference type="InterPro" id="IPR043131">
    <property type="entry name" value="BCAT-like_N"/>
</dbReference>
<dbReference type="PRINTS" id="PR00095">
    <property type="entry name" value="ANTSNTHASEI"/>
</dbReference>
<evidence type="ECO:0000259" key="1">
    <source>
        <dbReference type="Pfam" id="PF00425"/>
    </source>
</evidence>
<dbReference type="InterPro" id="IPR001544">
    <property type="entry name" value="Aminotrans_IV"/>
</dbReference>
<proteinExistence type="predicted"/>
<dbReference type="InterPro" id="IPR043132">
    <property type="entry name" value="BCAT-like_C"/>
</dbReference>
<feature type="domain" description="Chorismate-utilising enzyme C-terminal" evidence="1">
    <location>
        <begin position="120"/>
        <end position="386"/>
    </location>
</feature>
<dbReference type="SUPFAM" id="SSF56322">
    <property type="entry name" value="ADC synthase"/>
    <property type="match status" value="1"/>
</dbReference>
<dbReference type="SUPFAM" id="SSF56752">
    <property type="entry name" value="D-aminoacid aminotransferase-like PLP-dependent enzymes"/>
    <property type="match status" value="1"/>
</dbReference>
<name>A0ABV4IEE8_9BURK</name>
<dbReference type="InterPro" id="IPR019999">
    <property type="entry name" value="Anth_synth_I-like"/>
</dbReference>
<sequence length="608" mass="65141">MTAIAPVTAYVDMSQPLRAGTARLRHAFAHPRAVLQAHTPQALQNLLQQVEQAARTGAWCVGGLRYEAASALNAALPTQPAAAPLAWFAVFDAPLDSAPENDGACQATTALAWESGLDYAQFETVIEAIHSGIAQGNYYQINFTQQLHGQASQAVDGAALFAALQQAQPGGYALYVDMGAEQVASVSPELFFDWHQPATGSGDILTRPMKGTAARGATSAQDAAQAQHLQTSVKERAENVMIVDLLRNDLGQMAELGSVHVPSLFDVQDLPSVWQMTSDVRARLPQGTSLLQVVKALFPCGSVTGAPKRAAMQAIAALEAEPRGWYCGALGVVHSDGAGGIRATFNVPIRTVVVQGEARQTLRCGIGSGITASAHAQGEWQEWHAKRAFVERVSMSFEVITTLALEAGHFRHLPWHVQRLQAAAQHFGYPFHDAALQLTLEHIQATHPSGVWRVRIALGKNGLFDSRVEVCSPAPPLAYLQLAPAPLAEAHSEFVRFKTSRRAHYERFAPPPHLLDTVLWNEAGEITEGTRGNVAAWIDGQWVTPALHCGLLNGVGRQVALAEGSLVEGVIRVADVPHIQQWAFINSLRGWVPAQMVAAPQSGDGVGG</sequence>
<dbReference type="InterPro" id="IPR036038">
    <property type="entry name" value="Aminotransferase-like"/>
</dbReference>
<evidence type="ECO:0000313" key="3">
    <source>
        <dbReference type="Proteomes" id="UP001567350"/>
    </source>
</evidence>
<protein>
    <submittedName>
        <fullName evidence="2">Chorismate-binding protein</fullName>
    </submittedName>
</protein>
<dbReference type="InterPro" id="IPR015890">
    <property type="entry name" value="Chorismate_C"/>
</dbReference>
<dbReference type="PANTHER" id="PTHR11236">
    <property type="entry name" value="AMINOBENZOATE/ANTHRANILATE SYNTHASE"/>
    <property type="match status" value="1"/>
</dbReference>
<dbReference type="Pfam" id="PF01063">
    <property type="entry name" value="Aminotran_4"/>
    <property type="match status" value="1"/>
</dbReference>
<dbReference type="Pfam" id="PF00425">
    <property type="entry name" value="Chorismate_bind"/>
    <property type="match status" value="1"/>
</dbReference>
<dbReference type="Gene3D" id="3.60.120.10">
    <property type="entry name" value="Anthranilate synthase"/>
    <property type="match status" value="1"/>
</dbReference>
<dbReference type="RefSeq" id="WP_370892973.1">
    <property type="nucleotide sequence ID" value="NZ_JBGJLR010000014.1"/>
</dbReference>
<accession>A0ABV4IEE8</accession>
<dbReference type="Gene3D" id="3.20.10.10">
    <property type="entry name" value="D-amino Acid Aminotransferase, subunit A, domain 2"/>
    <property type="match status" value="1"/>
</dbReference>
<dbReference type="Proteomes" id="UP001567350">
    <property type="component" value="Unassembled WGS sequence"/>
</dbReference>
<dbReference type="Gene3D" id="3.30.470.10">
    <property type="match status" value="1"/>
</dbReference>